<name>A0A179SLS2_9BACI</name>
<protein>
    <recommendedName>
        <fullName evidence="4">HTH araC/xylS-type domain-containing protein</fullName>
    </recommendedName>
</protein>
<keyword evidence="2" id="KW-0238">DNA-binding</keyword>
<dbReference type="RefSeq" id="WP_066340215.1">
    <property type="nucleotide sequence ID" value="NZ_LWSG01000045.1"/>
</dbReference>
<dbReference type="SUPFAM" id="SSF51215">
    <property type="entry name" value="Regulatory protein AraC"/>
    <property type="match status" value="1"/>
</dbReference>
<dbReference type="Gene3D" id="2.60.120.10">
    <property type="entry name" value="Jelly Rolls"/>
    <property type="match status" value="1"/>
</dbReference>
<dbReference type="EMBL" id="LWSG01000045">
    <property type="protein sequence ID" value="OAS82586.1"/>
    <property type="molecule type" value="Genomic_DNA"/>
</dbReference>
<dbReference type="SMART" id="SM00342">
    <property type="entry name" value="HTH_ARAC"/>
    <property type="match status" value="1"/>
</dbReference>
<evidence type="ECO:0000313" key="5">
    <source>
        <dbReference type="EMBL" id="OAS82586.1"/>
    </source>
</evidence>
<dbReference type="InterPro" id="IPR018060">
    <property type="entry name" value="HTH_AraC"/>
</dbReference>
<dbReference type="InterPro" id="IPR037923">
    <property type="entry name" value="HTH-like"/>
</dbReference>
<dbReference type="PANTHER" id="PTHR43280">
    <property type="entry name" value="ARAC-FAMILY TRANSCRIPTIONAL REGULATOR"/>
    <property type="match status" value="1"/>
</dbReference>
<dbReference type="Pfam" id="PF02311">
    <property type="entry name" value="AraC_binding"/>
    <property type="match status" value="1"/>
</dbReference>
<dbReference type="GO" id="GO:0003700">
    <property type="term" value="F:DNA-binding transcription factor activity"/>
    <property type="evidence" value="ECO:0007669"/>
    <property type="project" value="InterPro"/>
</dbReference>
<dbReference type="AlphaFoldDB" id="A0A179SLS2"/>
<dbReference type="GO" id="GO:0043565">
    <property type="term" value="F:sequence-specific DNA binding"/>
    <property type="evidence" value="ECO:0007669"/>
    <property type="project" value="InterPro"/>
</dbReference>
<organism evidence="5 6">
    <name type="scientific">Metabacillus litoralis</name>
    <dbReference type="NCBI Taxonomy" id="152268"/>
    <lineage>
        <taxon>Bacteria</taxon>
        <taxon>Bacillati</taxon>
        <taxon>Bacillota</taxon>
        <taxon>Bacilli</taxon>
        <taxon>Bacillales</taxon>
        <taxon>Bacillaceae</taxon>
        <taxon>Metabacillus</taxon>
    </lineage>
</organism>
<evidence type="ECO:0000256" key="1">
    <source>
        <dbReference type="ARBA" id="ARBA00023015"/>
    </source>
</evidence>
<dbReference type="STRING" id="152268.A6K24_13170"/>
<feature type="domain" description="HTH araC/xylS-type" evidence="4">
    <location>
        <begin position="191"/>
        <end position="289"/>
    </location>
</feature>
<dbReference type="Pfam" id="PF12833">
    <property type="entry name" value="HTH_18"/>
    <property type="match status" value="1"/>
</dbReference>
<evidence type="ECO:0000313" key="6">
    <source>
        <dbReference type="Proteomes" id="UP000078534"/>
    </source>
</evidence>
<evidence type="ECO:0000256" key="2">
    <source>
        <dbReference type="ARBA" id="ARBA00023125"/>
    </source>
</evidence>
<dbReference type="OrthoDB" id="182958at2"/>
<evidence type="ECO:0000259" key="4">
    <source>
        <dbReference type="PROSITE" id="PS01124"/>
    </source>
</evidence>
<proteinExistence type="predicted"/>
<dbReference type="Proteomes" id="UP000078534">
    <property type="component" value="Unassembled WGS sequence"/>
</dbReference>
<dbReference type="Gene3D" id="1.10.10.60">
    <property type="entry name" value="Homeodomain-like"/>
    <property type="match status" value="2"/>
</dbReference>
<dbReference type="PANTHER" id="PTHR43280:SF30">
    <property type="entry name" value="MMSAB OPERON REGULATORY PROTEIN"/>
    <property type="match status" value="1"/>
</dbReference>
<dbReference type="InterPro" id="IPR009057">
    <property type="entry name" value="Homeodomain-like_sf"/>
</dbReference>
<accession>A0A179SLS2</accession>
<gene>
    <name evidence="5" type="ORF">A6K24_13170</name>
</gene>
<dbReference type="InterPro" id="IPR018062">
    <property type="entry name" value="HTH_AraC-typ_CS"/>
</dbReference>
<dbReference type="InterPro" id="IPR003313">
    <property type="entry name" value="AraC-bd"/>
</dbReference>
<comment type="caution">
    <text evidence="5">The sequence shown here is derived from an EMBL/GenBank/DDBJ whole genome shotgun (WGS) entry which is preliminary data.</text>
</comment>
<keyword evidence="3" id="KW-0804">Transcription</keyword>
<dbReference type="PROSITE" id="PS01124">
    <property type="entry name" value="HTH_ARAC_FAMILY_2"/>
    <property type="match status" value="1"/>
</dbReference>
<sequence length="291" mass="34659">MEKRKRKFIGSTYFSEDLLIYINRWQEGFENPHHYHDFIEITIVEEGMGYHYNDDQVLSVTKGDLFIIPIDVSHVYRPSSTRSKEKLTVYNVLFDPKVIHHLLSENNLVDSTFLDWCQQLLSTKSINHMYLADKHESCLSLIRLMYYEFQQKQTGYSVVIQAKLRELLVNLYRIEQRIDSTNSKIAAYPIDEIIPYIDEHLHEALTLTDMAKLMIVSERHFLRLFKKYTNQTFTEYLQHKRIERSCDLLRSTDYTIKEISHLVGYSNTDYFRSLFVKKIGIPPQKYRKSSF</sequence>
<dbReference type="PROSITE" id="PS00041">
    <property type="entry name" value="HTH_ARAC_FAMILY_1"/>
    <property type="match status" value="1"/>
</dbReference>
<evidence type="ECO:0000256" key="3">
    <source>
        <dbReference type="ARBA" id="ARBA00023163"/>
    </source>
</evidence>
<dbReference type="SUPFAM" id="SSF46689">
    <property type="entry name" value="Homeodomain-like"/>
    <property type="match status" value="2"/>
</dbReference>
<keyword evidence="1" id="KW-0805">Transcription regulation</keyword>
<dbReference type="InterPro" id="IPR014710">
    <property type="entry name" value="RmlC-like_jellyroll"/>
</dbReference>
<reference evidence="6" key="1">
    <citation type="submission" date="2016-04" db="EMBL/GenBank/DDBJ databases">
        <authorList>
            <person name="Lyu Z."/>
            <person name="Lyu W."/>
        </authorList>
    </citation>
    <scope>NUCLEOTIDE SEQUENCE [LARGE SCALE GENOMIC DNA]</scope>
    <source>
        <strain evidence="6">C44</strain>
    </source>
</reference>
<keyword evidence="6" id="KW-1185">Reference proteome</keyword>